<dbReference type="InterPro" id="IPR050697">
    <property type="entry name" value="Adenylyl/Guanylyl_Cyclase_3/4"/>
</dbReference>
<proteinExistence type="predicted"/>
<reference evidence="5" key="2">
    <citation type="submission" date="2019-01" db="EMBL/GenBank/DDBJ databases">
        <title>Genome sequence of Desulfonema ishimotonii strain Tokyo 01.</title>
        <authorList>
            <person name="Fukui M."/>
        </authorList>
    </citation>
    <scope>NUCLEOTIDE SEQUENCE [LARGE SCALE GENOMIC DNA]</scope>
    <source>
        <strain evidence="5">Tokyo 01</strain>
    </source>
</reference>
<accession>A0A401FSZ8</accession>
<dbReference type="PANTHER" id="PTHR43081:SF1">
    <property type="entry name" value="ADENYLATE CYCLASE, TERMINAL-DIFFERENTIATION SPECIFIC"/>
    <property type="match status" value="1"/>
</dbReference>
<reference evidence="5" key="1">
    <citation type="submission" date="2017-11" db="EMBL/GenBank/DDBJ databases">
        <authorList>
            <person name="Watanabe M."/>
            <person name="Kojima H."/>
        </authorList>
    </citation>
    <scope>NUCLEOTIDE SEQUENCE [LARGE SCALE GENOMIC DNA]</scope>
    <source>
        <strain evidence="5">Tokyo 01</strain>
    </source>
</reference>
<evidence type="ECO:0000313" key="5">
    <source>
        <dbReference type="Proteomes" id="UP000288096"/>
    </source>
</evidence>
<dbReference type="GO" id="GO:0006171">
    <property type="term" value="P:cAMP biosynthetic process"/>
    <property type="evidence" value="ECO:0007669"/>
    <property type="project" value="TreeGrafter"/>
</dbReference>
<organism evidence="4 5">
    <name type="scientific">Desulfonema ishimotonii</name>
    <dbReference type="NCBI Taxonomy" id="45657"/>
    <lineage>
        <taxon>Bacteria</taxon>
        <taxon>Pseudomonadati</taxon>
        <taxon>Thermodesulfobacteriota</taxon>
        <taxon>Desulfobacteria</taxon>
        <taxon>Desulfobacterales</taxon>
        <taxon>Desulfococcaceae</taxon>
        <taxon>Desulfonema</taxon>
    </lineage>
</organism>
<dbReference type="InterPro" id="IPR001054">
    <property type="entry name" value="A/G_cyclase"/>
</dbReference>
<dbReference type="SUPFAM" id="SSF55073">
    <property type="entry name" value="Nucleotide cyclase"/>
    <property type="match status" value="1"/>
</dbReference>
<dbReference type="InterPro" id="IPR003660">
    <property type="entry name" value="HAMP_dom"/>
</dbReference>
<dbReference type="Pfam" id="PF00211">
    <property type="entry name" value="Guanylate_cyc"/>
    <property type="match status" value="1"/>
</dbReference>
<evidence type="ECO:0008006" key="6">
    <source>
        <dbReference type="Google" id="ProtNLM"/>
    </source>
</evidence>
<keyword evidence="1" id="KW-0812">Transmembrane</keyword>
<evidence type="ECO:0000259" key="2">
    <source>
        <dbReference type="PROSITE" id="PS50125"/>
    </source>
</evidence>
<dbReference type="AlphaFoldDB" id="A0A401FSZ8"/>
<dbReference type="GO" id="GO:0004016">
    <property type="term" value="F:adenylate cyclase activity"/>
    <property type="evidence" value="ECO:0007669"/>
    <property type="project" value="UniProtKB-ARBA"/>
</dbReference>
<dbReference type="GO" id="GO:0016020">
    <property type="term" value="C:membrane"/>
    <property type="evidence" value="ECO:0007669"/>
    <property type="project" value="InterPro"/>
</dbReference>
<dbReference type="InterPro" id="IPR029151">
    <property type="entry name" value="Sensor-like_sf"/>
</dbReference>
<sequence length="539" mass="60503">MISDEQLQRALNVQRKRRSQLNRPFHLGLILVELGYVSEQDVLNAINERYRLSLNSLSDNVEELIRKKYGSLRQRMSACSIPIALKLAVMTTLLIILTIFTLSVVILNQQREQLYDQSIRTGRISLSYFVSNARLLLLEDDNVLRLNTLITESVKIDGIRYAIILDQNRIIKAHTDYRQIGNPFQAFKNVTKISDDGITACSDHYLPSGEHMLNLNRDIVLQGKKLGEVHVGLSLDFIEQLIWQKSRTLIWVSLGTISLGIMVAVLIGLHFSRPISGLVEATREISKGNFQHRVDQIRNDELGDLAMAFNRMSRDLWIKSLMQKSFGKYIGSEILEMIMVDPETPWLKGRRNVATILFTDVRGFTAYSEQREPEEVVDRLNEYFEVAANAILRHGGYIDKFVGDAVLGVFGVPVAREDHMERAVRAALEMQQGFCDHAESTCEDTLLNAIGIGINAGVVVSGNIGSQVKMEYTVIGDAVNVASRLNGLAGPGEVIISRNIREYLGDLIEVEACPPQKIKGKVIPVEVFKVLGIRKKESA</sequence>
<protein>
    <recommendedName>
        <fullName evidence="6">Adenylate/guanylate cyclase domain-containing protein</fullName>
    </recommendedName>
</protein>
<dbReference type="CDD" id="cd07302">
    <property type="entry name" value="CHD"/>
    <property type="match status" value="1"/>
</dbReference>
<evidence type="ECO:0000256" key="1">
    <source>
        <dbReference type="SAM" id="Phobius"/>
    </source>
</evidence>
<evidence type="ECO:0000313" key="4">
    <source>
        <dbReference type="EMBL" id="GBC60083.1"/>
    </source>
</evidence>
<feature type="transmembrane region" description="Helical" evidence="1">
    <location>
        <begin position="249"/>
        <end position="271"/>
    </location>
</feature>
<dbReference type="CDD" id="cd06225">
    <property type="entry name" value="HAMP"/>
    <property type="match status" value="1"/>
</dbReference>
<dbReference type="PROSITE" id="PS50125">
    <property type="entry name" value="GUANYLATE_CYCLASE_2"/>
    <property type="match status" value="1"/>
</dbReference>
<comment type="caution">
    <text evidence="4">The sequence shown here is derived from an EMBL/GenBank/DDBJ whole genome shotgun (WGS) entry which is preliminary data.</text>
</comment>
<dbReference type="GO" id="GO:0035556">
    <property type="term" value="P:intracellular signal transduction"/>
    <property type="evidence" value="ECO:0007669"/>
    <property type="project" value="InterPro"/>
</dbReference>
<dbReference type="InterPro" id="IPR029787">
    <property type="entry name" value="Nucleotide_cyclase"/>
</dbReference>
<dbReference type="SMART" id="SM00304">
    <property type="entry name" value="HAMP"/>
    <property type="match status" value="1"/>
</dbReference>
<feature type="domain" description="HAMP" evidence="3">
    <location>
        <begin position="269"/>
        <end position="321"/>
    </location>
</feature>
<dbReference type="PANTHER" id="PTHR43081">
    <property type="entry name" value="ADENYLATE CYCLASE, TERMINAL-DIFFERENTIATION SPECIFIC-RELATED"/>
    <property type="match status" value="1"/>
</dbReference>
<dbReference type="PROSITE" id="PS50885">
    <property type="entry name" value="HAMP"/>
    <property type="match status" value="1"/>
</dbReference>
<feature type="domain" description="Guanylate cyclase" evidence="2">
    <location>
        <begin position="355"/>
        <end position="486"/>
    </location>
</feature>
<dbReference type="RefSeq" id="WP_166404905.1">
    <property type="nucleotide sequence ID" value="NZ_BEXT01000001.1"/>
</dbReference>
<dbReference type="Proteomes" id="UP000288096">
    <property type="component" value="Unassembled WGS sequence"/>
</dbReference>
<evidence type="ECO:0000259" key="3">
    <source>
        <dbReference type="PROSITE" id="PS50885"/>
    </source>
</evidence>
<name>A0A401FSZ8_9BACT</name>
<dbReference type="SUPFAM" id="SSF103190">
    <property type="entry name" value="Sensory domain-like"/>
    <property type="match status" value="1"/>
</dbReference>
<feature type="transmembrane region" description="Helical" evidence="1">
    <location>
        <begin position="83"/>
        <end position="107"/>
    </location>
</feature>
<dbReference type="Pfam" id="PF00672">
    <property type="entry name" value="HAMP"/>
    <property type="match status" value="1"/>
</dbReference>
<keyword evidence="1" id="KW-1133">Transmembrane helix</keyword>
<gene>
    <name evidence="4" type="ORF">DENIS_1027</name>
</gene>
<dbReference type="InterPro" id="IPR037257">
    <property type="entry name" value="T2SS_E_N_sf"/>
</dbReference>
<keyword evidence="1" id="KW-0472">Membrane</keyword>
<dbReference type="SMART" id="SM00044">
    <property type="entry name" value="CYCc"/>
    <property type="match status" value="1"/>
</dbReference>
<dbReference type="SUPFAM" id="SSF158472">
    <property type="entry name" value="HAMP domain-like"/>
    <property type="match status" value="1"/>
</dbReference>
<dbReference type="Gene3D" id="6.10.340.10">
    <property type="match status" value="1"/>
</dbReference>
<dbReference type="EMBL" id="BEXT01000001">
    <property type="protein sequence ID" value="GBC60083.1"/>
    <property type="molecule type" value="Genomic_DNA"/>
</dbReference>
<keyword evidence="5" id="KW-1185">Reference proteome</keyword>
<dbReference type="Gene3D" id="3.30.70.1230">
    <property type="entry name" value="Nucleotide cyclase"/>
    <property type="match status" value="1"/>
</dbReference>
<dbReference type="SUPFAM" id="SSF160246">
    <property type="entry name" value="EspE N-terminal domain-like"/>
    <property type="match status" value="1"/>
</dbReference>